<dbReference type="GO" id="GO:0016020">
    <property type="term" value="C:membrane"/>
    <property type="evidence" value="ECO:0007669"/>
    <property type="project" value="UniProtKB-SubCell"/>
</dbReference>
<feature type="domain" description="G-protein coupled receptors family 1 profile" evidence="6">
    <location>
        <begin position="26"/>
        <end position="285"/>
    </location>
</feature>
<dbReference type="InterPro" id="IPR012816">
    <property type="entry name" value="NADAR"/>
</dbReference>
<feature type="transmembrane region" description="Helical" evidence="5">
    <location>
        <begin position="88"/>
        <end position="111"/>
    </location>
</feature>
<sequence>MASLATIIPIFSITSYFVILIFGTVGNILNLTTLLSKDFRTKPCLFYMTCASSLDLFFSNFGIILRFSTEHFGNNSSLINRGVCKARAYFLVCLPAMASTCILLATFDRCISTSANARWQQLSSIWFAKRLFIITMLFLLTSSVFHLIIFDIRNGVCAPSSSFETILVAVYGNIFAFLIPNGGVLFFGSYTWINLRQLRSRVDPVCVLNTQSRSARRMDRQLFRLTFAHALFSTVLTLQRGFTYTYTVITSSAQKSVERQQIEYLILQISVILYYMNFGVAFYVNYAFRRAVKNFDQQIWHEDRTRIVSDAIYFKFTQNKQLKRALLTYRHCLFVEAAANDCIWVVMVYVRQIH</sequence>
<dbReference type="AlphaFoldDB" id="A0A815G5V2"/>
<protein>
    <recommendedName>
        <fullName evidence="6">G-protein coupled receptors family 1 profile domain-containing protein</fullName>
    </recommendedName>
</protein>
<feature type="transmembrane region" description="Helical" evidence="5">
    <location>
        <begin position="262"/>
        <end position="284"/>
    </location>
</feature>
<evidence type="ECO:0000313" key="7">
    <source>
        <dbReference type="EMBL" id="CAF1334846.1"/>
    </source>
</evidence>
<dbReference type="SUPFAM" id="SSF143990">
    <property type="entry name" value="YbiA-like"/>
    <property type="match status" value="1"/>
</dbReference>
<dbReference type="CDD" id="cd15457">
    <property type="entry name" value="NADAR"/>
    <property type="match status" value="1"/>
</dbReference>
<proteinExistence type="predicted"/>
<dbReference type="Proteomes" id="UP000663828">
    <property type="component" value="Unassembled WGS sequence"/>
</dbReference>
<evidence type="ECO:0000256" key="1">
    <source>
        <dbReference type="ARBA" id="ARBA00004370"/>
    </source>
</evidence>
<keyword evidence="3 5" id="KW-1133">Transmembrane helix</keyword>
<accession>A0A815G5V2</accession>
<dbReference type="Gene3D" id="1.10.357.40">
    <property type="entry name" value="YbiA-like"/>
    <property type="match status" value="1"/>
</dbReference>
<dbReference type="InterPro" id="IPR017452">
    <property type="entry name" value="GPCR_Rhodpsn_7TM"/>
</dbReference>
<reference evidence="7" key="1">
    <citation type="submission" date="2021-02" db="EMBL/GenBank/DDBJ databases">
        <authorList>
            <person name="Nowell W R."/>
        </authorList>
    </citation>
    <scope>NUCLEOTIDE SEQUENCE</scope>
</reference>
<feature type="transmembrane region" description="Helical" evidence="5">
    <location>
        <begin position="131"/>
        <end position="150"/>
    </location>
</feature>
<organism evidence="7 8">
    <name type="scientific">Adineta ricciae</name>
    <name type="common">Rotifer</name>
    <dbReference type="NCBI Taxonomy" id="249248"/>
    <lineage>
        <taxon>Eukaryota</taxon>
        <taxon>Metazoa</taxon>
        <taxon>Spiralia</taxon>
        <taxon>Gnathifera</taxon>
        <taxon>Rotifera</taxon>
        <taxon>Eurotatoria</taxon>
        <taxon>Bdelloidea</taxon>
        <taxon>Adinetida</taxon>
        <taxon>Adinetidae</taxon>
        <taxon>Adineta</taxon>
    </lineage>
</organism>
<dbReference type="InterPro" id="IPR037238">
    <property type="entry name" value="YbiA-like_sf"/>
</dbReference>
<dbReference type="EMBL" id="CAJNOR010002744">
    <property type="protein sequence ID" value="CAF1334846.1"/>
    <property type="molecule type" value="Genomic_DNA"/>
</dbReference>
<keyword evidence="4 5" id="KW-0472">Membrane</keyword>
<keyword evidence="2 5" id="KW-0812">Transmembrane</keyword>
<feature type="transmembrane region" description="Helical" evidence="5">
    <location>
        <begin position="222"/>
        <end position="242"/>
    </location>
</feature>
<evidence type="ECO:0000256" key="2">
    <source>
        <dbReference type="ARBA" id="ARBA00022692"/>
    </source>
</evidence>
<feature type="transmembrane region" description="Helical" evidence="5">
    <location>
        <begin position="6"/>
        <end position="32"/>
    </location>
</feature>
<evidence type="ECO:0000256" key="3">
    <source>
        <dbReference type="ARBA" id="ARBA00022989"/>
    </source>
</evidence>
<dbReference type="PROSITE" id="PS50262">
    <property type="entry name" value="G_PROTEIN_RECEP_F1_2"/>
    <property type="match status" value="1"/>
</dbReference>
<evidence type="ECO:0000259" key="6">
    <source>
        <dbReference type="PROSITE" id="PS50262"/>
    </source>
</evidence>
<dbReference type="Pfam" id="PF08719">
    <property type="entry name" value="NADAR"/>
    <property type="match status" value="1"/>
</dbReference>
<evidence type="ECO:0000313" key="8">
    <source>
        <dbReference type="Proteomes" id="UP000663828"/>
    </source>
</evidence>
<feature type="transmembrane region" description="Helical" evidence="5">
    <location>
        <begin position="44"/>
        <end position="68"/>
    </location>
</feature>
<gene>
    <name evidence="7" type="ORF">XAT740_LOCUS30631</name>
</gene>
<evidence type="ECO:0000256" key="4">
    <source>
        <dbReference type="ARBA" id="ARBA00023136"/>
    </source>
</evidence>
<comment type="subcellular location">
    <subcellularLocation>
        <location evidence="1">Membrane</location>
    </subcellularLocation>
</comment>
<feature type="transmembrane region" description="Helical" evidence="5">
    <location>
        <begin position="170"/>
        <end position="193"/>
    </location>
</feature>
<evidence type="ECO:0000256" key="5">
    <source>
        <dbReference type="SAM" id="Phobius"/>
    </source>
</evidence>
<name>A0A815G5V2_ADIRI</name>
<dbReference type="Gene3D" id="1.20.1070.10">
    <property type="entry name" value="Rhodopsin 7-helix transmembrane proteins"/>
    <property type="match status" value="1"/>
</dbReference>
<keyword evidence="8" id="KW-1185">Reference proteome</keyword>
<dbReference type="SUPFAM" id="SSF81321">
    <property type="entry name" value="Family A G protein-coupled receptor-like"/>
    <property type="match status" value="1"/>
</dbReference>
<comment type="caution">
    <text evidence="7">The sequence shown here is derived from an EMBL/GenBank/DDBJ whole genome shotgun (WGS) entry which is preliminary data.</text>
</comment>